<protein>
    <submittedName>
        <fullName evidence="11">ABC transporter ATP-binding protein</fullName>
    </submittedName>
</protein>
<keyword evidence="5" id="KW-0997">Cell inner membrane</keyword>
<feature type="domain" description="ABC transporter" evidence="10">
    <location>
        <begin position="39"/>
        <end position="287"/>
    </location>
</feature>
<evidence type="ECO:0000256" key="4">
    <source>
        <dbReference type="ARBA" id="ARBA00022475"/>
    </source>
</evidence>
<dbReference type="InterPro" id="IPR017871">
    <property type="entry name" value="ABC_transporter-like_CS"/>
</dbReference>
<evidence type="ECO:0000259" key="10">
    <source>
        <dbReference type="PROSITE" id="PS50893"/>
    </source>
</evidence>
<accession>A0ABV9FJK5</accession>
<dbReference type="InterPro" id="IPR027417">
    <property type="entry name" value="P-loop_NTPase"/>
</dbReference>
<evidence type="ECO:0000256" key="5">
    <source>
        <dbReference type="ARBA" id="ARBA00022519"/>
    </source>
</evidence>
<keyword evidence="4" id="KW-1003">Cell membrane</keyword>
<evidence type="ECO:0000256" key="9">
    <source>
        <dbReference type="ARBA" id="ARBA00023136"/>
    </source>
</evidence>
<evidence type="ECO:0000313" key="11">
    <source>
        <dbReference type="EMBL" id="MFC4601887.1"/>
    </source>
</evidence>
<comment type="caution">
    <text evidence="11">The sequence shown here is derived from an EMBL/GenBank/DDBJ whole genome shotgun (WGS) entry which is preliminary data.</text>
</comment>
<evidence type="ECO:0000256" key="3">
    <source>
        <dbReference type="ARBA" id="ARBA00022448"/>
    </source>
</evidence>
<evidence type="ECO:0000256" key="6">
    <source>
        <dbReference type="ARBA" id="ARBA00022741"/>
    </source>
</evidence>
<dbReference type="Pfam" id="PF00005">
    <property type="entry name" value="ABC_tran"/>
    <property type="match status" value="1"/>
</dbReference>
<gene>
    <name evidence="11" type="ORF">ACFO3S_26860</name>
</gene>
<dbReference type="PROSITE" id="PS00211">
    <property type="entry name" value="ABC_TRANSPORTER_1"/>
    <property type="match status" value="1"/>
</dbReference>
<dbReference type="SMART" id="SM00382">
    <property type="entry name" value="AAA"/>
    <property type="match status" value="1"/>
</dbReference>
<dbReference type="PROSITE" id="PS50893">
    <property type="entry name" value="ABC_TRANSPORTER_2"/>
    <property type="match status" value="1"/>
</dbReference>
<dbReference type="GO" id="GO:0005524">
    <property type="term" value="F:ATP binding"/>
    <property type="evidence" value="ECO:0007669"/>
    <property type="project" value="UniProtKB-KW"/>
</dbReference>
<dbReference type="SUPFAM" id="SSF52540">
    <property type="entry name" value="P-loop containing nucleoside triphosphate hydrolases"/>
    <property type="match status" value="1"/>
</dbReference>
<evidence type="ECO:0000313" key="12">
    <source>
        <dbReference type="Proteomes" id="UP001596028"/>
    </source>
</evidence>
<keyword evidence="8" id="KW-1278">Translocase</keyword>
<dbReference type="Proteomes" id="UP001596028">
    <property type="component" value="Unassembled WGS sequence"/>
</dbReference>
<name>A0ABV9FJK5_9BACL</name>
<evidence type="ECO:0000256" key="7">
    <source>
        <dbReference type="ARBA" id="ARBA00022840"/>
    </source>
</evidence>
<keyword evidence="7 11" id="KW-0067">ATP-binding</keyword>
<comment type="similarity">
    <text evidence="2">Belongs to the ABC transporter superfamily.</text>
</comment>
<dbReference type="EMBL" id="JBHSEP010000032">
    <property type="protein sequence ID" value="MFC4601887.1"/>
    <property type="molecule type" value="Genomic_DNA"/>
</dbReference>
<comment type="subcellular location">
    <subcellularLocation>
        <location evidence="1">Cell membrane</location>
        <topology evidence="1">Peripheral membrane protein</topology>
    </subcellularLocation>
</comment>
<proteinExistence type="inferred from homology"/>
<keyword evidence="6" id="KW-0547">Nucleotide-binding</keyword>
<dbReference type="InterPro" id="IPR003439">
    <property type="entry name" value="ABC_transporter-like_ATP-bd"/>
</dbReference>
<dbReference type="RefSeq" id="WP_378102586.1">
    <property type="nucleotide sequence ID" value="NZ_JBHSEP010000032.1"/>
</dbReference>
<evidence type="ECO:0000256" key="1">
    <source>
        <dbReference type="ARBA" id="ARBA00004202"/>
    </source>
</evidence>
<dbReference type="PANTHER" id="PTHR43297:SF14">
    <property type="entry name" value="ATPASE AAA-TYPE CORE DOMAIN-CONTAINING PROTEIN"/>
    <property type="match status" value="1"/>
</dbReference>
<dbReference type="InterPro" id="IPR050388">
    <property type="entry name" value="ABC_Ni/Peptide_Import"/>
</dbReference>
<dbReference type="Gene3D" id="3.40.50.300">
    <property type="entry name" value="P-loop containing nucleotide triphosphate hydrolases"/>
    <property type="match status" value="1"/>
</dbReference>
<keyword evidence="3" id="KW-0813">Transport</keyword>
<sequence>MKAGECGMHGIDESKILLSYSDADRKRRKTLSEEAPLVLRIDHLQVAVTEQKRIRPIVQDVSFTIRQGEMLALVGESGSGKSVTAAAVGGLLAKSLQASGQIWLHHRNLHQLGRNERRRLCGKEIGWVFQDYQGSFTPFMKIGAQLLELLRTHDRMNKKEAKARILDWLERVGLPPERTYASYPFQLSGGQRQRVALAAALMPGPSLLIADEPTTALDVLTGERMMELIAGLQAETGCAVLFITHDLRQVWRRAARLAVMKNGTIVEAGITSELRERPTHPYTRELLAACPRLKPSEAERGVLHV</sequence>
<evidence type="ECO:0000256" key="2">
    <source>
        <dbReference type="ARBA" id="ARBA00005417"/>
    </source>
</evidence>
<evidence type="ECO:0000256" key="8">
    <source>
        <dbReference type="ARBA" id="ARBA00022967"/>
    </source>
</evidence>
<keyword evidence="9" id="KW-0472">Membrane</keyword>
<organism evidence="11 12">
    <name type="scientific">Cohnella hongkongensis</name>
    <dbReference type="NCBI Taxonomy" id="178337"/>
    <lineage>
        <taxon>Bacteria</taxon>
        <taxon>Bacillati</taxon>
        <taxon>Bacillota</taxon>
        <taxon>Bacilli</taxon>
        <taxon>Bacillales</taxon>
        <taxon>Paenibacillaceae</taxon>
        <taxon>Cohnella</taxon>
    </lineage>
</organism>
<reference evidence="12" key="1">
    <citation type="journal article" date="2019" name="Int. J. Syst. Evol. Microbiol.">
        <title>The Global Catalogue of Microorganisms (GCM) 10K type strain sequencing project: providing services to taxonomists for standard genome sequencing and annotation.</title>
        <authorList>
            <consortium name="The Broad Institute Genomics Platform"/>
            <consortium name="The Broad Institute Genome Sequencing Center for Infectious Disease"/>
            <person name="Wu L."/>
            <person name="Ma J."/>
        </authorList>
    </citation>
    <scope>NUCLEOTIDE SEQUENCE [LARGE SCALE GENOMIC DNA]</scope>
    <source>
        <strain evidence="12">CCUG 49571</strain>
    </source>
</reference>
<dbReference type="PANTHER" id="PTHR43297">
    <property type="entry name" value="OLIGOPEPTIDE TRANSPORT ATP-BINDING PROTEIN APPD"/>
    <property type="match status" value="1"/>
</dbReference>
<keyword evidence="12" id="KW-1185">Reference proteome</keyword>
<dbReference type="CDD" id="cd03257">
    <property type="entry name" value="ABC_NikE_OppD_transporters"/>
    <property type="match status" value="1"/>
</dbReference>
<dbReference type="InterPro" id="IPR003593">
    <property type="entry name" value="AAA+_ATPase"/>
</dbReference>